<evidence type="ECO:0000313" key="2">
    <source>
        <dbReference type="Proteomes" id="UP000285648"/>
    </source>
</evidence>
<keyword evidence="2" id="KW-1185">Reference proteome</keyword>
<accession>A0A421DSF0</accession>
<dbReference type="EMBL" id="MJLZ01000004">
    <property type="protein sequence ID" value="RLM27252.1"/>
    <property type="molecule type" value="Genomic_DNA"/>
</dbReference>
<sequence>MYFKIDTKRDEKRCLVLSNVFLFALRTAAGGDFLYDWLLQTRFYTPLDDTLPNRDYGRFIGIVHGKKGSVGFTNSNTSYFKNFMPPKTSIL</sequence>
<name>A0A421DSF0_9GAMM</name>
<reference evidence="1 2" key="1">
    <citation type="submission" date="2016-09" db="EMBL/GenBank/DDBJ databases">
        <authorList>
            <person name="Doonan J."/>
            <person name="Pachebat J.A."/>
            <person name="Golyshin P.N."/>
            <person name="Denman S."/>
            <person name="Mcdonald J.E."/>
        </authorList>
    </citation>
    <scope>NUCLEOTIDE SEQUENCE [LARGE SCALE GENOMIC DNA]</scope>
    <source>
        <strain evidence="1 2">NCPPB 3934</strain>
    </source>
</reference>
<proteinExistence type="predicted"/>
<gene>
    <name evidence="1" type="ORF">BIY29_03250</name>
</gene>
<dbReference type="Proteomes" id="UP000285648">
    <property type="component" value="Unassembled WGS sequence"/>
</dbReference>
<evidence type="ECO:0000313" key="1">
    <source>
        <dbReference type="EMBL" id="RLM27252.1"/>
    </source>
</evidence>
<comment type="caution">
    <text evidence="1">The sequence shown here is derived from an EMBL/GenBank/DDBJ whole genome shotgun (WGS) entry which is preliminary data.</text>
</comment>
<protein>
    <submittedName>
        <fullName evidence="1">Uncharacterized protein</fullName>
    </submittedName>
</protein>
<dbReference type="AlphaFoldDB" id="A0A421DSF0"/>
<organism evidence="1 2">
    <name type="scientific">Brenneria alni</name>
    <dbReference type="NCBI Taxonomy" id="71656"/>
    <lineage>
        <taxon>Bacteria</taxon>
        <taxon>Pseudomonadati</taxon>
        <taxon>Pseudomonadota</taxon>
        <taxon>Gammaproteobacteria</taxon>
        <taxon>Enterobacterales</taxon>
        <taxon>Pectobacteriaceae</taxon>
        <taxon>Brenneria</taxon>
    </lineage>
</organism>